<proteinExistence type="predicted"/>
<dbReference type="RefSeq" id="WP_114434411.1">
    <property type="nucleotide sequence ID" value="NZ_QPJI01000006.1"/>
</dbReference>
<name>A0A368XPP8_MARNT</name>
<sequence length="72" mass="8492">MFKEVIVKKLTIDEIRSIKAAQAEADRDRFASLPLEERAAEWEARMRLYREAFPSVPAPGTPEWRVWRGFDR</sequence>
<dbReference type="EMBL" id="QPJI01000006">
    <property type="protein sequence ID" value="RCW68998.1"/>
    <property type="molecule type" value="Genomic_DNA"/>
</dbReference>
<organism evidence="1 2">
    <name type="scientific">Marinobacter nauticus</name>
    <name type="common">Marinobacter hydrocarbonoclasticus</name>
    <name type="synonym">Marinobacter aquaeolei</name>
    <dbReference type="NCBI Taxonomy" id="2743"/>
    <lineage>
        <taxon>Bacteria</taxon>
        <taxon>Pseudomonadati</taxon>
        <taxon>Pseudomonadota</taxon>
        <taxon>Gammaproteobacteria</taxon>
        <taxon>Pseudomonadales</taxon>
        <taxon>Marinobacteraceae</taxon>
        <taxon>Marinobacter</taxon>
    </lineage>
</organism>
<reference evidence="1 2" key="1">
    <citation type="submission" date="2018-07" db="EMBL/GenBank/DDBJ databases">
        <title>Freshwater and sediment microbial communities from various areas in North America, analyzing microbe dynamics in response to fracking.</title>
        <authorList>
            <person name="Lamendella R."/>
        </authorList>
    </citation>
    <scope>NUCLEOTIDE SEQUENCE [LARGE SCALE GENOMIC DNA]</scope>
    <source>
        <strain evidence="1 2">105B</strain>
    </source>
</reference>
<evidence type="ECO:0000313" key="2">
    <source>
        <dbReference type="Proteomes" id="UP000253647"/>
    </source>
</evidence>
<comment type="caution">
    <text evidence="1">The sequence shown here is derived from an EMBL/GenBank/DDBJ whole genome shotgun (WGS) entry which is preliminary data.</text>
</comment>
<gene>
    <name evidence="1" type="ORF">DET61_10693</name>
</gene>
<evidence type="ECO:0000313" key="1">
    <source>
        <dbReference type="EMBL" id="RCW68998.1"/>
    </source>
</evidence>
<protein>
    <submittedName>
        <fullName evidence="1">Uncharacterized protein</fullName>
    </submittedName>
</protein>
<dbReference type="AlphaFoldDB" id="A0A368XPP8"/>
<accession>A0A368XPP8</accession>
<dbReference type="Proteomes" id="UP000253647">
    <property type="component" value="Unassembled WGS sequence"/>
</dbReference>